<gene>
    <name evidence="1" type="ORF">SAMN04487948_104396</name>
</gene>
<dbReference type="AlphaFoldDB" id="A0A1H8S2J6"/>
<reference evidence="2" key="1">
    <citation type="submission" date="2016-10" db="EMBL/GenBank/DDBJ databases">
        <authorList>
            <person name="Varghese N."/>
            <person name="Submissions S."/>
        </authorList>
    </citation>
    <scope>NUCLEOTIDE SEQUENCE [LARGE SCALE GENOMIC DNA]</scope>
    <source>
        <strain evidence="2">CGMCC 1.10121</strain>
    </source>
</reference>
<name>A0A1H8S2J6_9EURY</name>
<dbReference type="OrthoDB" id="264301at2157"/>
<evidence type="ECO:0000313" key="2">
    <source>
        <dbReference type="Proteomes" id="UP000199126"/>
    </source>
</evidence>
<protein>
    <submittedName>
        <fullName evidence="1">Uncharacterized protein</fullName>
    </submittedName>
</protein>
<proteinExistence type="predicted"/>
<evidence type="ECO:0000313" key="1">
    <source>
        <dbReference type="EMBL" id="SEO72756.1"/>
    </source>
</evidence>
<dbReference type="InterPro" id="IPR055944">
    <property type="entry name" value="DUF7522"/>
</dbReference>
<sequence length="127" mass="14218">MRDQVDALIDTLQQELGADLRGVFWGDLAAKNYAVAYLHDDVRAEFDSTTVAELVDVLVDEQLRTHGFNELTHLLGELDVTVRVFEESTQLLAWDPRSERGVFVATTADETALPPVIRALRDLDFSS</sequence>
<dbReference type="EMBL" id="FODV01000004">
    <property type="protein sequence ID" value="SEO72756.1"/>
    <property type="molecule type" value="Genomic_DNA"/>
</dbReference>
<dbReference type="Pfam" id="PF24366">
    <property type="entry name" value="DUF7522"/>
    <property type="match status" value="1"/>
</dbReference>
<dbReference type="Proteomes" id="UP000199126">
    <property type="component" value="Unassembled WGS sequence"/>
</dbReference>
<accession>A0A1H8S2J6</accession>
<dbReference type="RefSeq" id="WP_089823748.1">
    <property type="nucleotide sequence ID" value="NZ_FODV01000004.1"/>
</dbReference>
<organism evidence="1 2">
    <name type="scientific">Halogranum amylolyticum</name>
    <dbReference type="NCBI Taxonomy" id="660520"/>
    <lineage>
        <taxon>Archaea</taxon>
        <taxon>Methanobacteriati</taxon>
        <taxon>Methanobacteriota</taxon>
        <taxon>Stenosarchaea group</taxon>
        <taxon>Halobacteria</taxon>
        <taxon>Halobacteriales</taxon>
        <taxon>Haloferacaceae</taxon>
    </lineage>
</organism>
<keyword evidence="2" id="KW-1185">Reference proteome</keyword>